<protein>
    <recommendedName>
        <fullName evidence="4">Large ribosomal subunit protein uL23m</fullName>
    </recommendedName>
</protein>
<keyword evidence="2" id="KW-0689">Ribosomal protein</keyword>
<dbReference type="PANTHER" id="PTHR12059:SF5">
    <property type="entry name" value="LARGE RIBOSOMAL SUBUNIT PROTEIN UL23M"/>
    <property type="match status" value="1"/>
</dbReference>
<dbReference type="OrthoDB" id="275582at2759"/>
<gene>
    <name evidence="5" type="ORF">C6P40_001733</name>
</gene>
<dbReference type="GO" id="GO:0003735">
    <property type="term" value="F:structural constituent of ribosome"/>
    <property type="evidence" value="ECO:0007669"/>
    <property type="project" value="InterPro"/>
</dbReference>
<accession>A0A9P6WIR2</accession>
<name>A0A9P6WIR2_9ASCO</name>
<dbReference type="Pfam" id="PF00276">
    <property type="entry name" value="Ribosomal_L23"/>
    <property type="match status" value="1"/>
</dbReference>
<dbReference type="PANTHER" id="PTHR12059">
    <property type="entry name" value="RIBOSOMAL PROTEIN L23-RELATED"/>
    <property type="match status" value="1"/>
</dbReference>
<keyword evidence="3" id="KW-0687">Ribonucleoprotein</keyword>
<comment type="similarity">
    <text evidence="1">Belongs to the universal ribosomal protein uL23 family.</text>
</comment>
<proteinExistence type="inferred from homology"/>
<dbReference type="InterPro" id="IPR012677">
    <property type="entry name" value="Nucleotide-bd_a/b_plait_sf"/>
</dbReference>
<evidence type="ECO:0000256" key="1">
    <source>
        <dbReference type="ARBA" id="ARBA00006700"/>
    </source>
</evidence>
<comment type="caution">
    <text evidence="5">The sequence shown here is derived from an EMBL/GenBank/DDBJ whole genome shotgun (WGS) entry which is preliminary data.</text>
</comment>
<keyword evidence="6" id="KW-1185">Reference proteome</keyword>
<dbReference type="InterPro" id="IPR013025">
    <property type="entry name" value="Ribosomal_uL23-like"/>
</dbReference>
<dbReference type="InterPro" id="IPR012678">
    <property type="entry name" value="Ribosomal_uL23/eL15/eS24_sf"/>
</dbReference>
<evidence type="ECO:0000256" key="2">
    <source>
        <dbReference type="ARBA" id="ARBA00022980"/>
    </source>
</evidence>
<dbReference type="GO" id="GO:0005762">
    <property type="term" value="C:mitochondrial large ribosomal subunit"/>
    <property type="evidence" value="ECO:0007669"/>
    <property type="project" value="TreeGrafter"/>
</dbReference>
<evidence type="ECO:0000256" key="3">
    <source>
        <dbReference type="ARBA" id="ARBA00023274"/>
    </source>
</evidence>
<evidence type="ECO:0000313" key="6">
    <source>
        <dbReference type="Proteomes" id="UP000697127"/>
    </source>
</evidence>
<dbReference type="AlphaFoldDB" id="A0A9P6WIR2"/>
<dbReference type="SUPFAM" id="SSF54189">
    <property type="entry name" value="Ribosomal proteins S24e, L23 and L15e"/>
    <property type="match status" value="1"/>
</dbReference>
<dbReference type="GO" id="GO:0032543">
    <property type="term" value="P:mitochondrial translation"/>
    <property type="evidence" value="ECO:0007669"/>
    <property type="project" value="TreeGrafter"/>
</dbReference>
<dbReference type="Gene3D" id="3.30.70.330">
    <property type="match status" value="1"/>
</dbReference>
<evidence type="ECO:0000313" key="5">
    <source>
        <dbReference type="EMBL" id="KAG0687900.1"/>
    </source>
</evidence>
<dbReference type="EMBL" id="PUHW01000203">
    <property type="protein sequence ID" value="KAG0687900.1"/>
    <property type="molecule type" value="Genomic_DNA"/>
</dbReference>
<sequence length="255" mass="29553">MVSNMLLPVRSLRSTTNLFTSFQHTSIRTIIMGYRKPFAPKPKPSESHETRALRSKRIVELVREALENDEPNFLTGSKSIYLPFATIKLLRPNAKHTPYQAKFIVPKSFNKLDLRDYLYHIYGLRVLNITSALMPGKFIRSMPAPYGSRYRDSQIKKMTVDLIDPFVWPAQSDEFIQEKELSNELNRYREDKANAINSDVEKPSKAFGGIIDKNPRPMNFVPKLVKRQMKNIKEKDIIAKKRANSEQFISSYIQL</sequence>
<organism evidence="5 6">
    <name type="scientific">Pichia californica</name>
    <dbReference type="NCBI Taxonomy" id="460514"/>
    <lineage>
        <taxon>Eukaryota</taxon>
        <taxon>Fungi</taxon>
        <taxon>Dikarya</taxon>
        <taxon>Ascomycota</taxon>
        <taxon>Saccharomycotina</taxon>
        <taxon>Pichiomycetes</taxon>
        <taxon>Pichiales</taxon>
        <taxon>Pichiaceae</taxon>
        <taxon>Pichia</taxon>
    </lineage>
</organism>
<evidence type="ECO:0000256" key="4">
    <source>
        <dbReference type="ARBA" id="ARBA00039977"/>
    </source>
</evidence>
<dbReference type="Proteomes" id="UP000697127">
    <property type="component" value="Unassembled WGS sequence"/>
</dbReference>
<reference evidence="5" key="1">
    <citation type="submission" date="2020-11" db="EMBL/GenBank/DDBJ databases">
        <title>Kefir isolates.</title>
        <authorList>
            <person name="Marcisauskas S."/>
            <person name="Kim Y."/>
            <person name="Blasche S."/>
        </authorList>
    </citation>
    <scope>NUCLEOTIDE SEQUENCE</scope>
    <source>
        <strain evidence="5">Olga-1</strain>
    </source>
</reference>